<keyword evidence="3 8" id="KW-0479">Metal-binding</keyword>
<dbReference type="Proteomes" id="UP000649179">
    <property type="component" value="Unassembled WGS sequence"/>
</dbReference>
<dbReference type="SUPFAM" id="SSF54862">
    <property type="entry name" value="4Fe-4S ferredoxins"/>
    <property type="match status" value="1"/>
</dbReference>
<reference evidence="10" key="2">
    <citation type="submission" date="2020-09" db="EMBL/GenBank/DDBJ databases">
        <authorList>
            <person name="Sun Q."/>
            <person name="Zhou Y."/>
        </authorList>
    </citation>
    <scope>NUCLEOTIDE SEQUENCE</scope>
    <source>
        <strain evidence="10">CGMCC 1.16067</strain>
    </source>
</reference>
<dbReference type="InterPro" id="IPR017896">
    <property type="entry name" value="4Fe4S_Fe-S-bd"/>
</dbReference>
<sequence>MSAGRPLRVEADADVCVGSGQCVMTAPEVFDQDDDASVVVLEEHPTADQAADVDAAAVGCPVQAIVLHEEP</sequence>
<dbReference type="PROSITE" id="PS51379">
    <property type="entry name" value="4FE4S_FER_2"/>
    <property type="match status" value="1"/>
</dbReference>
<dbReference type="GO" id="GO:0005506">
    <property type="term" value="F:iron ion binding"/>
    <property type="evidence" value="ECO:0007669"/>
    <property type="project" value="UniProtKB-UniRule"/>
</dbReference>
<protein>
    <recommendedName>
        <fullName evidence="8">Ferredoxin</fullName>
    </recommendedName>
</protein>
<dbReference type="RefSeq" id="WP_229660767.1">
    <property type="nucleotide sequence ID" value="NZ_BMKQ01000001.1"/>
</dbReference>
<dbReference type="Gene3D" id="3.30.70.20">
    <property type="match status" value="1"/>
</dbReference>
<feature type="domain" description="4Fe-4S ferredoxin-type" evidence="9">
    <location>
        <begin position="7"/>
        <end position="35"/>
    </location>
</feature>
<organism evidence="10 11">
    <name type="scientific">Marmoricola endophyticus</name>
    <dbReference type="NCBI Taxonomy" id="2040280"/>
    <lineage>
        <taxon>Bacteria</taxon>
        <taxon>Bacillati</taxon>
        <taxon>Actinomycetota</taxon>
        <taxon>Actinomycetes</taxon>
        <taxon>Propionibacteriales</taxon>
        <taxon>Nocardioidaceae</taxon>
        <taxon>Marmoricola</taxon>
    </lineage>
</organism>
<evidence type="ECO:0000256" key="8">
    <source>
        <dbReference type="RuleBase" id="RU368020"/>
    </source>
</evidence>
<evidence type="ECO:0000313" key="10">
    <source>
        <dbReference type="EMBL" id="GGF46588.1"/>
    </source>
</evidence>
<proteinExistence type="predicted"/>
<dbReference type="EMBL" id="BMKQ01000001">
    <property type="protein sequence ID" value="GGF46588.1"/>
    <property type="molecule type" value="Genomic_DNA"/>
</dbReference>
<evidence type="ECO:0000259" key="9">
    <source>
        <dbReference type="PROSITE" id="PS51379"/>
    </source>
</evidence>
<keyword evidence="5 8" id="KW-0408">Iron</keyword>
<evidence type="ECO:0000256" key="5">
    <source>
        <dbReference type="ARBA" id="ARBA00023004"/>
    </source>
</evidence>
<keyword evidence="6 8" id="KW-0411">Iron-sulfur</keyword>
<evidence type="ECO:0000256" key="2">
    <source>
        <dbReference type="ARBA" id="ARBA00022448"/>
    </source>
</evidence>
<dbReference type="AlphaFoldDB" id="A0A917F4S6"/>
<comment type="function">
    <text evidence="8">Ferredoxins are iron-sulfur proteins that transfer electrons in a wide variety of metabolic reactions.</text>
</comment>
<evidence type="ECO:0000256" key="1">
    <source>
        <dbReference type="ARBA" id="ARBA00001927"/>
    </source>
</evidence>
<dbReference type="PRINTS" id="PR00352">
    <property type="entry name" value="3FE4SFRDOXIN"/>
</dbReference>
<accession>A0A917F4S6</accession>
<keyword evidence="11" id="KW-1185">Reference proteome</keyword>
<dbReference type="InterPro" id="IPR001080">
    <property type="entry name" value="3Fe4S_ferredoxin"/>
</dbReference>
<dbReference type="Pfam" id="PF13370">
    <property type="entry name" value="Fer4_13"/>
    <property type="match status" value="1"/>
</dbReference>
<keyword evidence="7" id="KW-0003">3Fe-4S</keyword>
<reference evidence="10" key="1">
    <citation type="journal article" date="2014" name="Int. J. Syst. Evol. Microbiol.">
        <title>Complete genome sequence of Corynebacterium casei LMG S-19264T (=DSM 44701T), isolated from a smear-ripened cheese.</title>
        <authorList>
            <consortium name="US DOE Joint Genome Institute (JGI-PGF)"/>
            <person name="Walter F."/>
            <person name="Albersmeier A."/>
            <person name="Kalinowski J."/>
            <person name="Ruckert C."/>
        </authorList>
    </citation>
    <scope>NUCLEOTIDE SEQUENCE</scope>
    <source>
        <strain evidence="10">CGMCC 1.16067</strain>
    </source>
</reference>
<evidence type="ECO:0000256" key="6">
    <source>
        <dbReference type="ARBA" id="ARBA00023014"/>
    </source>
</evidence>
<evidence type="ECO:0000313" key="11">
    <source>
        <dbReference type="Proteomes" id="UP000649179"/>
    </source>
</evidence>
<dbReference type="InterPro" id="IPR051269">
    <property type="entry name" value="Fe-S_cluster_ET"/>
</dbReference>
<name>A0A917F4S6_9ACTN</name>
<keyword evidence="2 8" id="KW-0813">Transport</keyword>
<gene>
    <name evidence="10" type="ORF">GCM10011519_20720</name>
</gene>
<comment type="caution">
    <text evidence="10">The sequence shown here is derived from an EMBL/GenBank/DDBJ whole genome shotgun (WGS) entry which is preliminary data.</text>
</comment>
<dbReference type="PANTHER" id="PTHR36923:SF3">
    <property type="entry name" value="FERREDOXIN"/>
    <property type="match status" value="1"/>
</dbReference>
<keyword evidence="4 8" id="KW-0249">Electron transport</keyword>
<dbReference type="GO" id="GO:0009055">
    <property type="term" value="F:electron transfer activity"/>
    <property type="evidence" value="ECO:0007669"/>
    <property type="project" value="UniProtKB-UniRule"/>
</dbReference>
<comment type="cofactor">
    <cofactor evidence="1">
        <name>[3Fe-4S] cluster</name>
        <dbReference type="ChEBI" id="CHEBI:21137"/>
    </cofactor>
</comment>
<dbReference type="GO" id="GO:0051538">
    <property type="term" value="F:3 iron, 4 sulfur cluster binding"/>
    <property type="evidence" value="ECO:0007669"/>
    <property type="project" value="UniProtKB-KW"/>
</dbReference>
<evidence type="ECO:0000256" key="4">
    <source>
        <dbReference type="ARBA" id="ARBA00022982"/>
    </source>
</evidence>
<evidence type="ECO:0000256" key="3">
    <source>
        <dbReference type="ARBA" id="ARBA00022723"/>
    </source>
</evidence>
<dbReference type="PANTHER" id="PTHR36923">
    <property type="entry name" value="FERREDOXIN"/>
    <property type="match status" value="1"/>
</dbReference>
<evidence type="ECO:0000256" key="7">
    <source>
        <dbReference type="ARBA" id="ARBA00023291"/>
    </source>
</evidence>